<proteinExistence type="predicted"/>
<gene>
    <name evidence="3" type="ORF">BGZ95_011653</name>
</gene>
<feature type="region of interest" description="Disordered" evidence="2">
    <location>
        <begin position="1183"/>
        <end position="1202"/>
    </location>
</feature>
<protein>
    <submittedName>
        <fullName evidence="3">Uncharacterized protein</fullName>
    </submittedName>
</protein>
<evidence type="ECO:0000256" key="1">
    <source>
        <dbReference type="SAM" id="Coils"/>
    </source>
</evidence>
<reference evidence="3" key="1">
    <citation type="journal article" date="2020" name="Fungal Divers.">
        <title>Resolving the Mortierellaceae phylogeny through synthesis of multi-gene phylogenetics and phylogenomics.</title>
        <authorList>
            <person name="Vandepol N."/>
            <person name="Liber J."/>
            <person name="Desiro A."/>
            <person name="Na H."/>
            <person name="Kennedy M."/>
            <person name="Barry K."/>
            <person name="Grigoriev I.V."/>
            <person name="Miller A.N."/>
            <person name="O'Donnell K."/>
            <person name="Stajich J.E."/>
            <person name="Bonito G."/>
        </authorList>
    </citation>
    <scope>NUCLEOTIDE SEQUENCE</scope>
    <source>
        <strain evidence="3">NRRL 28262</strain>
    </source>
</reference>
<feature type="region of interest" description="Disordered" evidence="2">
    <location>
        <begin position="258"/>
        <end position="281"/>
    </location>
</feature>
<feature type="compositionally biased region" description="Polar residues" evidence="2">
    <location>
        <begin position="163"/>
        <end position="172"/>
    </location>
</feature>
<feature type="compositionally biased region" description="Basic and acidic residues" evidence="2">
    <location>
        <begin position="11"/>
        <end position="23"/>
    </location>
</feature>
<dbReference type="EMBL" id="JAAAIL010000009">
    <property type="protein sequence ID" value="KAG0281735.1"/>
    <property type="molecule type" value="Genomic_DNA"/>
</dbReference>
<feature type="coiled-coil region" evidence="1">
    <location>
        <begin position="502"/>
        <end position="529"/>
    </location>
</feature>
<name>A0AAD4DP61_9FUNG</name>
<feature type="compositionally biased region" description="Low complexity" evidence="2">
    <location>
        <begin position="91"/>
        <end position="101"/>
    </location>
</feature>
<evidence type="ECO:0000313" key="3">
    <source>
        <dbReference type="EMBL" id="KAG0281735.1"/>
    </source>
</evidence>
<feature type="compositionally biased region" description="Low complexity" evidence="2">
    <location>
        <begin position="30"/>
        <end position="47"/>
    </location>
</feature>
<feature type="compositionally biased region" description="Low complexity" evidence="2">
    <location>
        <begin position="146"/>
        <end position="162"/>
    </location>
</feature>
<feature type="compositionally biased region" description="Basic residues" evidence="2">
    <location>
        <begin position="66"/>
        <end position="75"/>
    </location>
</feature>
<comment type="caution">
    <text evidence="3">The sequence shown here is derived from an EMBL/GenBank/DDBJ whole genome shotgun (WGS) entry which is preliminary data.</text>
</comment>
<feature type="region of interest" description="Disordered" evidence="2">
    <location>
        <begin position="1233"/>
        <end position="1252"/>
    </location>
</feature>
<evidence type="ECO:0000313" key="4">
    <source>
        <dbReference type="Proteomes" id="UP001194580"/>
    </source>
</evidence>
<dbReference type="Proteomes" id="UP001194580">
    <property type="component" value="Unassembled WGS sequence"/>
</dbReference>
<feature type="region of interest" description="Disordered" evidence="2">
    <location>
        <begin position="1314"/>
        <end position="1361"/>
    </location>
</feature>
<organism evidence="3 4">
    <name type="scientific">Linnemannia exigua</name>
    <dbReference type="NCBI Taxonomy" id="604196"/>
    <lineage>
        <taxon>Eukaryota</taxon>
        <taxon>Fungi</taxon>
        <taxon>Fungi incertae sedis</taxon>
        <taxon>Mucoromycota</taxon>
        <taxon>Mortierellomycotina</taxon>
        <taxon>Mortierellomycetes</taxon>
        <taxon>Mortierellales</taxon>
        <taxon>Mortierellaceae</taxon>
        <taxon>Linnemannia</taxon>
    </lineage>
</organism>
<accession>A0AAD4DP61</accession>
<evidence type="ECO:0000256" key="2">
    <source>
        <dbReference type="SAM" id="MobiDB-lite"/>
    </source>
</evidence>
<feature type="compositionally biased region" description="Polar residues" evidence="2">
    <location>
        <begin position="110"/>
        <end position="124"/>
    </location>
</feature>
<feature type="region of interest" description="Disordered" evidence="2">
    <location>
        <begin position="1"/>
        <end position="194"/>
    </location>
</feature>
<feature type="compositionally biased region" description="Acidic residues" evidence="2">
    <location>
        <begin position="1336"/>
        <end position="1361"/>
    </location>
</feature>
<keyword evidence="4" id="KW-1185">Reference proteome</keyword>
<feature type="region of interest" description="Disordered" evidence="2">
    <location>
        <begin position="355"/>
        <end position="382"/>
    </location>
</feature>
<sequence length="1361" mass="154695">MTFLAASDTPVPKDKENDKEAAMRRLSFFTSSEPQTTISQPSPTSPTLTFYSGAANVTRTQTNPTAKKKRVRKPVVKTTPQYMSESDPESELQQRPVQYEQQQEEELAENKTTPLDDQPQDSPSFTPPSSPYVVVLPRSSMLRPKSTTSTVSSSPATSSPTVKQSQTFQSPTPEVRKYTRRRLLLEEEDDDDTELQLELDADMANVSGAAKSPLTTTNEQHSVQRNLALEDNLDGREEEGEPDWIFEGEGPTRKAVWTVESPRADKHASTQSPKKKPARRDKYGYIIRTEKQKPTMKKGKMPLTQATAVAPPAQEDPLFLSNDATSFTRTLTAPPAQEHPIFFSEGRTTIRQLRKNKAPRKPRPAKQFQEAQQQADPELASKQRMDYNLISVGTFRMPANKLRKGVEVVDKKSVHQQHFRFHERNPYRVVDYLHVYDWMSPVAPVRAANNAIQQQIDQLSNKIDLVMFANQTPDRCCTECVGKGLDSEGPQVPGCSKCERVIFDATIEKARLQDRNESIREEILNLRNGRHWLPPTPLHPDCNWCGGFRSRSQKINADVEEQSIDSQVYIKGIGYLPSNYGFDHEHKHLCKSCSDFKERKGVDRETPQVQLRIEELQASIVNHSIDGVIRWDRIANDPRANPNFEFSAHGLLHRLVQYQSKPDQPGISTYILLQQNHLTRKNARSQLYTCQARTPTQAALYFSRFVALYKKHPMTYLYVRKLEAWNIPTPRLDDWEDKASGLQTFEELKQRVRDSALNSKSLTQVEIQQLYEALFPIDPEQTLKRIPPGTNDVWKARLAELIKATMGPENQHLLQQLHFDDEAWNQYLIEWLAPRSHFKTEIRKQKSQAGRDVEDGASTLQEVEGMNTGMDDFDVTSDVMIKERYGLVRSSSGLGLVPLDPPEPRFKQLPKWAQERASQVHRQAIQDERLSHLHERHLFYESVGDRKAELSGDLRLRVEPVPKEKRRSLRALIMREEKERQSVHVYQAILTAETRTVDVRLVRTERYKRQGDCLAGGGPIQIPKIIDRIALRGFYREADRAERYGSALSGGEDKTTIVLRADNNNGKAKGERSGDGSNCLSGVETWKVVEEETMIEMGISDAVINRTNGQKRLQSSLEYAESLGRKPEVLKQRRKEYRRVTGQSRMEVQILDHRLCTVNREVSNATGDAEAARTMAVAVAAEKEKEEKLSEEAPEGSRVSRKDVSEIVEGRVMNEMAAKSGLGALDSLRRLERAKKGTDSSSSSSSSAEELLDRVRRERKRFMDIAQGIDAVLKYKRRKRQEQDKVEWIVGDVDGDQEEVEGLLRIATAAIGEFDASAPVSANRTVAPAESQDQDKNEDEESERDEETDEEDEESRMDEDR</sequence>
<keyword evidence="1" id="KW-0175">Coiled coil</keyword>
<feature type="compositionally biased region" description="Basic residues" evidence="2">
    <location>
        <begin position="355"/>
        <end position="364"/>
    </location>
</feature>